<keyword evidence="3" id="KW-0547">Nucleotide-binding</keyword>
<gene>
    <name evidence="3" type="ORF">ACFP1K_30470</name>
</gene>
<protein>
    <submittedName>
        <fullName evidence="3">ATP-binding protein</fullName>
    </submittedName>
</protein>
<evidence type="ECO:0000313" key="4">
    <source>
        <dbReference type="Proteomes" id="UP001596137"/>
    </source>
</evidence>
<keyword evidence="1" id="KW-0723">Serine/threonine-protein kinase</keyword>
<keyword evidence="1" id="KW-0418">Kinase</keyword>
<dbReference type="InterPro" id="IPR050267">
    <property type="entry name" value="Anti-sigma-factor_SerPK"/>
</dbReference>
<dbReference type="InterPro" id="IPR036890">
    <property type="entry name" value="HATPase_C_sf"/>
</dbReference>
<organism evidence="3 4">
    <name type="scientific">Sphaerisporangium aureirubrum</name>
    <dbReference type="NCBI Taxonomy" id="1544736"/>
    <lineage>
        <taxon>Bacteria</taxon>
        <taxon>Bacillati</taxon>
        <taxon>Actinomycetota</taxon>
        <taxon>Actinomycetes</taxon>
        <taxon>Streptosporangiales</taxon>
        <taxon>Streptosporangiaceae</taxon>
        <taxon>Sphaerisporangium</taxon>
    </lineage>
</organism>
<dbReference type="Proteomes" id="UP001596137">
    <property type="component" value="Unassembled WGS sequence"/>
</dbReference>
<dbReference type="CDD" id="cd16936">
    <property type="entry name" value="HATPase_RsbW-like"/>
    <property type="match status" value="1"/>
</dbReference>
<dbReference type="Pfam" id="PF13581">
    <property type="entry name" value="HATPase_c_2"/>
    <property type="match status" value="1"/>
</dbReference>
<keyword evidence="4" id="KW-1185">Reference proteome</keyword>
<dbReference type="Gene3D" id="3.30.565.10">
    <property type="entry name" value="Histidine kinase-like ATPase, C-terminal domain"/>
    <property type="match status" value="1"/>
</dbReference>
<evidence type="ECO:0000313" key="3">
    <source>
        <dbReference type="EMBL" id="MFC6085526.1"/>
    </source>
</evidence>
<dbReference type="PANTHER" id="PTHR35526:SF3">
    <property type="entry name" value="ANTI-SIGMA-F FACTOR RSBW"/>
    <property type="match status" value="1"/>
</dbReference>
<dbReference type="GO" id="GO:0005524">
    <property type="term" value="F:ATP binding"/>
    <property type="evidence" value="ECO:0007669"/>
    <property type="project" value="UniProtKB-KW"/>
</dbReference>
<dbReference type="InterPro" id="IPR003594">
    <property type="entry name" value="HATPase_dom"/>
</dbReference>
<sequence>MPERTLGIGLGSPVRQEVAGWTIWRRSFPGRADQASEARRLVRTLLDGVACVDDAVFVAGELINNALLHTRSGHPGGHLVVEVAWRPDGVRVGVHDQGGGEPPDLGGLTTRPAVDDLREDGRGLIAIGRLAQRVGCEGDPGAGHLVWALLA</sequence>
<name>A0ABW1NQR1_9ACTN</name>
<dbReference type="EMBL" id="JBHSRF010000064">
    <property type="protein sequence ID" value="MFC6085526.1"/>
    <property type="molecule type" value="Genomic_DNA"/>
</dbReference>
<proteinExistence type="predicted"/>
<keyword evidence="1" id="KW-0808">Transferase</keyword>
<keyword evidence="3" id="KW-0067">ATP-binding</keyword>
<evidence type="ECO:0000259" key="2">
    <source>
        <dbReference type="Pfam" id="PF13581"/>
    </source>
</evidence>
<reference evidence="4" key="1">
    <citation type="journal article" date="2019" name="Int. J. Syst. Evol. Microbiol.">
        <title>The Global Catalogue of Microorganisms (GCM) 10K type strain sequencing project: providing services to taxonomists for standard genome sequencing and annotation.</title>
        <authorList>
            <consortium name="The Broad Institute Genomics Platform"/>
            <consortium name="The Broad Institute Genome Sequencing Center for Infectious Disease"/>
            <person name="Wu L."/>
            <person name="Ma J."/>
        </authorList>
    </citation>
    <scope>NUCLEOTIDE SEQUENCE [LARGE SCALE GENOMIC DNA]</scope>
    <source>
        <strain evidence="4">JCM 30346</strain>
    </source>
</reference>
<feature type="domain" description="Histidine kinase/HSP90-like ATPase" evidence="2">
    <location>
        <begin position="28"/>
        <end position="139"/>
    </location>
</feature>
<dbReference type="RefSeq" id="WP_380759755.1">
    <property type="nucleotide sequence ID" value="NZ_JBHSRF010000064.1"/>
</dbReference>
<dbReference type="PANTHER" id="PTHR35526">
    <property type="entry name" value="ANTI-SIGMA-F FACTOR RSBW-RELATED"/>
    <property type="match status" value="1"/>
</dbReference>
<evidence type="ECO:0000256" key="1">
    <source>
        <dbReference type="ARBA" id="ARBA00022527"/>
    </source>
</evidence>
<dbReference type="SUPFAM" id="SSF55874">
    <property type="entry name" value="ATPase domain of HSP90 chaperone/DNA topoisomerase II/histidine kinase"/>
    <property type="match status" value="1"/>
</dbReference>
<comment type="caution">
    <text evidence="3">The sequence shown here is derived from an EMBL/GenBank/DDBJ whole genome shotgun (WGS) entry which is preliminary data.</text>
</comment>
<accession>A0ABW1NQR1</accession>